<evidence type="ECO:0000256" key="3">
    <source>
        <dbReference type="ARBA" id="ARBA00022553"/>
    </source>
</evidence>
<dbReference type="GO" id="GO:0008380">
    <property type="term" value="P:RNA splicing"/>
    <property type="evidence" value="ECO:0007669"/>
    <property type="project" value="UniProtKB-KW"/>
</dbReference>
<keyword evidence="3" id="KW-0597">Phosphoprotein</keyword>
<name>A0A4U8UKJ0_STECR</name>
<keyword evidence="4" id="KW-0507">mRNA processing</keyword>
<feature type="compositionally biased region" description="Low complexity" evidence="10">
    <location>
        <begin position="169"/>
        <end position="179"/>
    </location>
</feature>
<feature type="domain" description="RRM" evidence="11">
    <location>
        <begin position="4"/>
        <end position="74"/>
    </location>
</feature>
<dbReference type="EMBL" id="AZBU02000001">
    <property type="protein sequence ID" value="TMS33326.1"/>
    <property type="molecule type" value="Genomic_DNA"/>
</dbReference>
<dbReference type="GO" id="GO:0005634">
    <property type="term" value="C:nucleus"/>
    <property type="evidence" value="ECO:0007669"/>
    <property type="project" value="UniProtKB-SubCell"/>
</dbReference>
<dbReference type="InterPro" id="IPR050374">
    <property type="entry name" value="RRT5_SRSF_SR"/>
</dbReference>
<dbReference type="Pfam" id="PF00076">
    <property type="entry name" value="RRM_1"/>
    <property type="match status" value="2"/>
</dbReference>
<dbReference type="InterPro" id="IPR012677">
    <property type="entry name" value="Nucleotide-bd_a/b_plait_sf"/>
</dbReference>
<dbReference type="PROSITE" id="PS50102">
    <property type="entry name" value="RRM"/>
    <property type="match status" value="2"/>
</dbReference>
<evidence type="ECO:0000256" key="8">
    <source>
        <dbReference type="ARBA" id="ARBA00023242"/>
    </source>
</evidence>
<evidence type="ECO:0000256" key="9">
    <source>
        <dbReference type="PROSITE-ProRule" id="PRU00176"/>
    </source>
</evidence>
<reference evidence="12 13" key="1">
    <citation type="journal article" date="2015" name="Genome Biol.">
        <title>Comparative genomics of Steinernema reveals deeply conserved gene regulatory networks.</title>
        <authorList>
            <person name="Dillman A.R."/>
            <person name="Macchietto M."/>
            <person name="Porter C.F."/>
            <person name="Rogers A."/>
            <person name="Williams B."/>
            <person name="Antoshechkin I."/>
            <person name="Lee M.M."/>
            <person name="Goodwin Z."/>
            <person name="Lu X."/>
            <person name="Lewis E.E."/>
            <person name="Goodrich-Blair H."/>
            <person name="Stock S.P."/>
            <person name="Adams B.J."/>
            <person name="Sternberg P.W."/>
            <person name="Mortazavi A."/>
        </authorList>
    </citation>
    <scope>NUCLEOTIDE SEQUENCE [LARGE SCALE GENOMIC DNA]</scope>
    <source>
        <strain evidence="12 13">ALL</strain>
    </source>
</reference>
<protein>
    <recommendedName>
        <fullName evidence="11">RRM domain-containing protein</fullName>
    </recommendedName>
</protein>
<sequence length="267" mass="30405">MSPALLFLGRLPNHCNECDVKKFFEHRGRIREIVIKDEFAFVEFEDSRDASYAAYCLSGKDLCGKRIFLGFSCQGRHEARRCVARFGAPRKTAYRIIVENLSTHCSWQDLKDMMREAGEVTFANAHNLNKNEGVVCFANRTSLLRALEKFEGKEINGRRMKLVDDSRRSPSPNRNSRTSFSRKRSRSRSASLCKNRIFAIALRSLLVLLRNARERTPPPALTQALPSRRNAVRPTLLVLVVTLASSEVVSPLLPLRRLLVKPRSSRC</sequence>
<dbReference type="STRING" id="34508.A0A4U8UKJ0"/>
<evidence type="ECO:0000313" key="13">
    <source>
        <dbReference type="Proteomes" id="UP000298663"/>
    </source>
</evidence>
<comment type="subcellular location">
    <subcellularLocation>
        <location evidence="1">Nucleus</location>
    </subcellularLocation>
</comment>
<feature type="domain" description="RRM" evidence="11">
    <location>
        <begin position="94"/>
        <end position="167"/>
    </location>
</feature>
<proteinExistence type="inferred from homology"/>
<dbReference type="SMART" id="SM00360">
    <property type="entry name" value="RRM"/>
    <property type="match status" value="2"/>
</dbReference>
<dbReference type="SUPFAM" id="SSF54928">
    <property type="entry name" value="RNA-binding domain, RBD"/>
    <property type="match status" value="1"/>
</dbReference>
<evidence type="ECO:0000256" key="4">
    <source>
        <dbReference type="ARBA" id="ARBA00022664"/>
    </source>
</evidence>
<dbReference type="AlphaFoldDB" id="A0A4U8UKJ0"/>
<evidence type="ECO:0000256" key="2">
    <source>
        <dbReference type="ARBA" id="ARBA00010269"/>
    </source>
</evidence>
<dbReference type="PANTHER" id="PTHR23003:SF51">
    <property type="entry name" value="SERINE-ARGININE PROTEIN 55"/>
    <property type="match status" value="1"/>
</dbReference>
<evidence type="ECO:0000256" key="1">
    <source>
        <dbReference type="ARBA" id="ARBA00004123"/>
    </source>
</evidence>
<keyword evidence="6 9" id="KW-0694">RNA-binding</keyword>
<accession>A0A4U8UKJ0</accession>
<dbReference type="Proteomes" id="UP000298663">
    <property type="component" value="Unassembled WGS sequence"/>
</dbReference>
<dbReference type="PANTHER" id="PTHR23003">
    <property type="entry name" value="RNA RECOGNITION MOTIF RRM DOMAIN CONTAINING PROTEIN"/>
    <property type="match status" value="1"/>
</dbReference>
<evidence type="ECO:0000256" key="5">
    <source>
        <dbReference type="ARBA" id="ARBA00022737"/>
    </source>
</evidence>
<comment type="similarity">
    <text evidence="2">Belongs to the splicing factor SR family.</text>
</comment>
<dbReference type="GO" id="GO:0006397">
    <property type="term" value="P:mRNA processing"/>
    <property type="evidence" value="ECO:0007669"/>
    <property type="project" value="UniProtKB-KW"/>
</dbReference>
<dbReference type="OrthoDB" id="1099063at2759"/>
<feature type="region of interest" description="Disordered" evidence="10">
    <location>
        <begin position="161"/>
        <end position="187"/>
    </location>
</feature>
<keyword evidence="7" id="KW-0508">mRNA splicing</keyword>
<evidence type="ECO:0000256" key="10">
    <source>
        <dbReference type="SAM" id="MobiDB-lite"/>
    </source>
</evidence>
<evidence type="ECO:0000259" key="11">
    <source>
        <dbReference type="PROSITE" id="PS50102"/>
    </source>
</evidence>
<keyword evidence="13" id="KW-1185">Reference proteome</keyword>
<dbReference type="InterPro" id="IPR000504">
    <property type="entry name" value="RRM_dom"/>
</dbReference>
<evidence type="ECO:0000313" key="12">
    <source>
        <dbReference type="EMBL" id="TMS33326.1"/>
    </source>
</evidence>
<dbReference type="FunFam" id="3.30.70.330:FF:000028">
    <property type="entry name" value="Putative serine/arginine-rich splicing factor 4"/>
    <property type="match status" value="1"/>
</dbReference>
<keyword evidence="8" id="KW-0539">Nucleus</keyword>
<dbReference type="GO" id="GO:0005737">
    <property type="term" value="C:cytoplasm"/>
    <property type="evidence" value="ECO:0007669"/>
    <property type="project" value="TreeGrafter"/>
</dbReference>
<organism evidence="12 13">
    <name type="scientific">Steinernema carpocapsae</name>
    <name type="common">Entomopathogenic nematode</name>
    <dbReference type="NCBI Taxonomy" id="34508"/>
    <lineage>
        <taxon>Eukaryota</taxon>
        <taxon>Metazoa</taxon>
        <taxon>Ecdysozoa</taxon>
        <taxon>Nematoda</taxon>
        <taxon>Chromadorea</taxon>
        <taxon>Rhabditida</taxon>
        <taxon>Tylenchina</taxon>
        <taxon>Panagrolaimomorpha</taxon>
        <taxon>Strongyloidoidea</taxon>
        <taxon>Steinernematidae</taxon>
        <taxon>Steinernema</taxon>
    </lineage>
</organism>
<dbReference type="Gene3D" id="3.30.70.330">
    <property type="match status" value="2"/>
</dbReference>
<reference evidence="12 13" key="2">
    <citation type="journal article" date="2019" name="G3 (Bethesda)">
        <title>Hybrid Assembly of the Genome of the Entomopathogenic Nematode Steinernema carpocapsae Identifies the X-Chromosome.</title>
        <authorList>
            <person name="Serra L."/>
            <person name="Macchietto M."/>
            <person name="Macias-Munoz A."/>
            <person name="McGill C.J."/>
            <person name="Rodriguez I.M."/>
            <person name="Rodriguez B."/>
            <person name="Murad R."/>
            <person name="Mortazavi A."/>
        </authorList>
    </citation>
    <scope>NUCLEOTIDE SEQUENCE [LARGE SCALE GENOMIC DNA]</scope>
    <source>
        <strain evidence="12 13">ALL</strain>
    </source>
</reference>
<gene>
    <name evidence="12" type="ORF">L596_001085</name>
</gene>
<comment type="caution">
    <text evidence="12">The sequence shown here is derived from an EMBL/GenBank/DDBJ whole genome shotgun (WGS) entry which is preliminary data.</text>
</comment>
<evidence type="ECO:0000256" key="7">
    <source>
        <dbReference type="ARBA" id="ARBA00023187"/>
    </source>
</evidence>
<keyword evidence="5" id="KW-0677">Repeat</keyword>
<dbReference type="GO" id="GO:0003729">
    <property type="term" value="F:mRNA binding"/>
    <property type="evidence" value="ECO:0007669"/>
    <property type="project" value="TreeGrafter"/>
</dbReference>
<dbReference type="InterPro" id="IPR035979">
    <property type="entry name" value="RBD_domain_sf"/>
</dbReference>
<evidence type="ECO:0000256" key="6">
    <source>
        <dbReference type="ARBA" id="ARBA00022884"/>
    </source>
</evidence>